<dbReference type="PANTHER" id="PTHR48287">
    <property type="entry name" value="ARM REPEAT SUPERFAMILY PROTEIN"/>
    <property type="match status" value="1"/>
</dbReference>
<organism evidence="6 7">
    <name type="scientific">Fusarium ambrosium</name>
    <dbReference type="NCBI Taxonomy" id="131363"/>
    <lineage>
        <taxon>Eukaryota</taxon>
        <taxon>Fungi</taxon>
        <taxon>Dikarya</taxon>
        <taxon>Ascomycota</taxon>
        <taxon>Pezizomycotina</taxon>
        <taxon>Sordariomycetes</taxon>
        <taxon>Hypocreomycetidae</taxon>
        <taxon>Hypocreales</taxon>
        <taxon>Nectriaceae</taxon>
        <taxon>Fusarium</taxon>
        <taxon>Fusarium solani species complex</taxon>
    </lineage>
</organism>
<dbReference type="Gene3D" id="1.25.10.10">
    <property type="entry name" value="Leucine-rich Repeat Variant"/>
    <property type="match status" value="1"/>
</dbReference>
<dbReference type="Proteomes" id="UP000288429">
    <property type="component" value="Unassembled WGS sequence"/>
</dbReference>
<dbReference type="InterPro" id="IPR011989">
    <property type="entry name" value="ARM-like"/>
</dbReference>
<evidence type="ECO:0000259" key="4">
    <source>
        <dbReference type="Pfam" id="PF08161"/>
    </source>
</evidence>
<dbReference type="SUPFAM" id="SSF48371">
    <property type="entry name" value="ARM repeat"/>
    <property type="match status" value="1"/>
</dbReference>
<dbReference type="InterPro" id="IPR016024">
    <property type="entry name" value="ARM-type_fold"/>
</dbReference>
<dbReference type="GO" id="GO:0005634">
    <property type="term" value="C:nucleus"/>
    <property type="evidence" value="ECO:0007669"/>
    <property type="project" value="UniProtKB-SubCell"/>
</dbReference>
<name>A0A428U7F6_9HYPO</name>
<dbReference type="AlphaFoldDB" id="A0A428U7F6"/>
<protein>
    <submittedName>
        <fullName evidence="6">Uncharacterized protein</fullName>
    </submittedName>
</protein>
<evidence type="ECO:0000256" key="3">
    <source>
        <dbReference type="ARBA" id="ARBA00023242"/>
    </source>
</evidence>
<dbReference type="InterPro" id="IPR012978">
    <property type="entry name" value="HEAT_RRP12"/>
</dbReference>
<dbReference type="PANTHER" id="PTHR48287:SF1">
    <property type="entry name" value="ARM REPEAT SUPERFAMILY PROTEIN"/>
    <property type="match status" value="1"/>
</dbReference>
<dbReference type="InterPro" id="IPR052087">
    <property type="entry name" value="RRP12"/>
</dbReference>
<accession>A0A428U7F6</accession>
<feature type="domain" description="RRP12 HEAT" evidence="4">
    <location>
        <begin position="342"/>
        <end position="631"/>
    </location>
</feature>
<evidence type="ECO:0000313" key="6">
    <source>
        <dbReference type="EMBL" id="RSM10243.1"/>
    </source>
</evidence>
<dbReference type="EMBL" id="NIZV01000088">
    <property type="protein sequence ID" value="RSM10243.1"/>
    <property type="molecule type" value="Genomic_DNA"/>
</dbReference>
<dbReference type="InterPro" id="IPR057860">
    <property type="entry name" value="HEAT_RRP12_N"/>
</dbReference>
<keyword evidence="7" id="KW-1185">Reference proteome</keyword>
<evidence type="ECO:0000256" key="1">
    <source>
        <dbReference type="ARBA" id="ARBA00004123"/>
    </source>
</evidence>
<evidence type="ECO:0000259" key="5">
    <source>
        <dbReference type="Pfam" id="PF25772"/>
    </source>
</evidence>
<evidence type="ECO:0000313" key="7">
    <source>
        <dbReference type="Proteomes" id="UP000288429"/>
    </source>
</evidence>
<dbReference type="Pfam" id="PF08161">
    <property type="entry name" value="RRP12_HEAT"/>
    <property type="match status" value="1"/>
</dbReference>
<comment type="subcellular location">
    <subcellularLocation>
        <location evidence="1">Nucleus</location>
    </subcellularLocation>
</comment>
<dbReference type="Pfam" id="PF25772">
    <property type="entry name" value="HEAT_RRP12_N"/>
    <property type="match status" value="1"/>
</dbReference>
<comment type="similarity">
    <text evidence="2">Belongs to the RRP12 family.</text>
</comment>
<feature type="domain" description="RRP12 N-terminal HEAT" evidence="5">
    <location>
        <begin position="22"/>
        <end position="275"/>
    </location>
</feature>
<reference evidence="6 7" key="1">
    <citation type="submission" date="2017-06" db="EMBL/GenBank/DDBJ databases">
        <title>Cmopartive genomic analysis of Ambrosia Fusariam Clade fungi.</title>
        <authorList>
            <person name="Stajich J.E."/>
            <person name="Carrillo J."/>
            <person name="Kijimoto T."/>
            <person name="Eskalen A."/>
            <person name="O'Donnell K."/>
            <person name="Kasson M."/>
        </authorList>
    </citation>
    <scope>NUCLEOTIDE SEQUENCE [LARGE SCALE GENOMIC DNA]</scope>
    <source>
        <strain evidence="6 7">NRRL 20438</strain>
    </source>
</reference>
<keyword evidence="3" id="KW-0539">Nucleus</keyword>
<gene>
    <name evidence="6" type="ORF">CDV31_007320</name>
</gene>
<comment type="caution">
    <text evidence="6">The sequence shown here is derived from an EMBL/GenBank/DDBJ whole genome shotgun (WGS) entry which is preliminary data.</text>
</comment>
<evidence type="ECO:0000256" key="2">
    <source>
        <dbReference type="ARBA" id="ARBA00007690"/>
    </source>
</evidence>
<proteinExistence type="inferred from homology"/>
<sequence>MATLSLAEKLDKIKSPGLQSQKRTVVVLQAVESTLKEQNEAPTPTGYFAALLALLQQANANDTVNPELATPAVYLLDVITPYAPQPLLRAKFTQILTLLAPVLLLQDAEPLLLRSSIGCLESLLLAQDAASWELSVSQIGPRRAVAGLLNMSLDHRPKVRRRSQDALKKVLRNPPPSPSLDHPAADMCAQTALKNLEDLATKVAQARKKKSDAHDPAMIHALQLVKTVAAASGGWPTKKIESLCELLLGIAKSGNEYMTMAAFEIFEMIFEGMTDEVSSAKLPRLMEIISELRPAANDTQLVPPWLAILSRGYDVSAQVEPDETFQNLPQMFDMVAQFLETPSENIRISASECLVSFMANCVPRQVILEPSIYDEKILEKVAKTAESLLTVQFQAAWLQTFNVLGAMFDSLRWRSFPIMMNVTKTIGEIRENGSFRNKKDADEVIGKAIRAMGPEAVLSVLPLNLARPAKGQPGRAWMFPILRDYTSNTNLAHFKSEMVPLSELMFQKVLDHGQAEKTMEVKIYETVVQQIWSTLPGYCDLPLDLTEAFDQGFAEILANLLYKQVELRLDVCRALKTLIESSQAIAEIQDEEEDLVLQSRVSRATAKKNLEYLSQFAGNMLAVLFNVYTQTLPQSRGPILQTINTFLSITPNGELMETFDRVSKMLAAELQAEKPAEKEKGQKSKDHMPSTAQTLMDLVITMSVYLPRDSFAALFEIAAVIINKEDEPQLQKKAYKLIPRLADSEIGKAALQERSAELQNLIFSSTEKVSAPARRERLAAVTALLPFIPDTSLHFIPAVLSEVVICCKENNERARETAYELLVQMGHRMAGANSVPIDNSKVPPHA</sequence>